<protein>
    <recommendedName>
        <fullName evidence="2">DC-UbP/UBTD2 N-terminal domain-containing protein</fullName>
    </recommendedName>
</protein>
<evidence type="ECO:0000256" key="1">
    <source>
        <dbReference type="SAM" id="MobiDB-lite"/>
    </source>
</evidence>
<proteinExistence type="predicted"/>
<feature type="compositionally biased region" description="Basic and acidic residues" evidence="1">
    <location>
        <begin position="1"/>
        <end position="16"/>
    </location>
</feature>
<dbReference type="OrthoDB" id="1640476at2759"/>
<accession>A0A388KNM2</accession>
<gene>
    <name evidence="3" type="ORF">CBR_g9071</name>
</gene>
<sequence>MGCVGSKEKGEPEPRGKRIRKPRPWKQEMPITRAEIKRMREEFWDTAPHYGGKKEIWDALRVAVEADLSMAQTIVESAGIIVSSEDLSCCYDERGAKYDLPNYVLSDPVNLKD</sequence>
<keyword evidence="4" id="KW-1185">Reference proteome</keyword>
<evidence type="ECO:0000313" key="4">
    <source>
        <dbReference type="Proteomes" id="UP000265515"/>
    </source>
</evidence>
<dbReference type="InterPro" id="IPR039869">
    <property type="entry name" value="UBTD1/2"/>
</dbReference>
<dbReference type="InterPro" id="IPR032752">
    <property type="entry name" value="DC-UbP/UBTD2_N"/>
</dbReference>
<dbReference type="Pfam" id="PF16455">
    <property type="entry name" value="UBD"/>
    <property type="match status" value="1"/>
</dbReference>
<dbReference type="Proteomes" id="UP000265515">
    <property type="component" value="Unassembled WGS sequence"/>
</dbReference>
<organism evidence="3 4">
    <name type="scientific">Chara braunii</name>
    <name type="common">Braun's stonewort</name>
    <dbReference type="NCBI Taxonomy" id="69332"/>
    <lineage>
        <taxon>Eukaryota</taxon>
        <taxon>Viridiplantae</taxon>
        <taxon>Streptophyta</taxon>
        <taxon>Charophyceae</taxon>
        <taxon>Charales</taxon>
        <taxon>Characeae</taxon>
        <taxon>Chara</taxon>
    </lineage>
</organism>
<dbReference type="OMA" id="PINMIHE"/>
<evidence type="ECO:0000259" key="2">
    <source>
        <dbReference type="Pfam" id="PF16455"/>
    </source>
</evidence>
<dbReference type="EMBL" id="BFEA01000151">
    <property type="protein sequence ID" value="GBG71656.1"/>
    <property type="molecule type" value="Genomic_DNA"/>
</dbReference>
<evidence type="ECO:0000313" key="3">
    <source>
        <dbReference type="EMBL" id="GBG71656.1"/>
    </source>
</evidence>
<dbReference type="AlphaFoldDB" id="A0A388KNM2"/>
<reference evidence="3 4" key="1">
    <citation type="journal article" date="2018" name="Cell">
        <title>The Chara Genome: Secondary Complexity and Implications for Plant Terrestrialization.</title>
        <authorList>
            <person name="Nishiyama T."/>
            <person name="Sakayama H."/>
            <person name="Vries J.D."/>
            <person name="Buschmann H."/>
            <person name="Saint-Marcoux D."/>
            <person name="Ullrich K.K."/>
            <person name="Haas F.B."/>
            <person name="Vanderstraeten L."/>
            <person name="Becker D."/>
            <person name="Lang D."/>
            <person name="Vosolsobe S."/>
            <person name="Rombauts S."/>
            <person name="Wilhelmsson P.K.I."/>
            <person name="Janitza P."/>
            <person name="Kern R."/>
            <person name="Heyl A."/>
            <person name="Rumpler F."/>
            <person name="Villalobos L.I.A.C."/>
            <person name="Clay J.M."/>
            <person name="Skokan R."/>
            <person name="Toyoda A."/>
            <person name="Suzuki Y."/>
            <person name="Kagoshima H."/>
            <person name="Schijlen E."/>
            <person name="Tajeshwar N."/>
            <person name="Catarino B."/>
            <person name="Hetherington A.J."/>
            <person name="Saltykova A."/>
            <person name="Bonnot C."/>
            <person name="Breuninger H."/>
            <person name="Symeonidi A."/>
            <person name="Radhakrishnan G.V."/>
            <person name="Van Nieuwerburgh F."/>
            <person name="Deforce D."/>
            <person name="Chang C."/>
            <person name="Karol K.G."/>
            <person name="Hedrich R."/>
            <person name="Ulvskov P."/>
            <person name="Glockner G."/>
            <person name="Delwiche C.F."/>
            <person name="Petrasek J."/>
            <person name="Van de Peer Y."/>
            <person name="Friml J."/>
            <person name="Beilby M."/>
            <person name="Dolan L."/>
            <person name="Kohara Y."/>
            <person name="Sugano S."/>
            <person name="Fujiyama A."/>
            <person name="Delaux P.-M."/>
            <person name="Quint M."/>
            <person name="TheiBen G."/>
            <person name="Hagemann M."/>
            <person name="Harholt J."/>
            <person name="Dunand C."/>
            <person name="Zachgo S."/>
            <person name="Langdale J."/>
            <person name="Maumus F."/>
            <person name="Straeten D.V.D."/>
            <person name="Gould S.B."/>
            <person name="Rensing S.A."/>
        </authorList>
    </citation>
    <scope>NUCLEOTIDE SEQUENCE [LARGE SCALE GENOMIC DNA]</scope>
    <source>
        <strain evidence="3 4">S276</strain>
    </source>
</reference>
<comment type="caution">
    <text evidence="3">The sequence shown here is derived from an EMBL/GenBank/DDBJ whole genome shotgun (WGS) entry which is preliminary data.</text>
</comment>
<feature type="region of interest" description="Disordered" evidence="1">
    <location>
        <begin position="1"/>
        <end position="26"/>
    </location>
</feature>
<name>A0A388KNM2_CHABU</name>
<dbReference type="Gene3D" id="1.20.225.20">
    <property type="entry name" value="Ub domain-containing protein, DC-UbP/UBTD2, N-terminal domain"/>
    <property type="match status" value="1"/>
</dbReference>
<dbReference type="Gramene" id="GBG71656">
    <property type="protein sequence ID" value="GBG71656"/>
    <property type="gene ID" value="CBR_g9071"/>
</dbReference>
<feature type="domain" description="DC-UbP/UBTD2 N-terminal" evidence="2">
    <location>
        <begin position="17"/>
        <end position="112"/>
    </location>
</feature>
<dbReference type="InterPro" id="IPR038169">
    <property type="entry name" value="DC-UbP/UBTD2_N_sf"/>
</dbReference>
<dbReference type="PANTHER" id="PTHR13609">
    <property type="entry name" value="UBIQUITIN DOMAIN CONTAINING 1 PROTEIN-RELATED"/>
    <property type="match status" value="1"/>
</dbReference>